<dbReference type="InterPro" id="IPR027485">
    <property type="entry name" value="AMMECR1_N"/>
</dbReference>
<sequence length="460" mass="51960">MIQGTFMVPHPPLIVPEVGRGEEQKIQDTIDAYHEVGRRIGGLQPETIVLLSPHQIMYADYFHISPGNGAVGDLGQFGAGQVRFEVGYDREFVENLCKLADAGDLPAGTAGERERRLDHGTMVPLYFVNQYWKDYQLVRVGLSGLPLTDHYELGRRIRETAEVLGRRIVIIASGDLSHRLKADGPYGYQKEGPEYDRRIMQVMESGDFGELLEFSKDFCEKAGECGHRSFTVMAGALDRMEVETQRLSYEGPFGVGYGICTYTVKSLDMKRNFKEQYEEKEKNRIMELRRQEDEYVQLARKTVEEYVRTGKKIRIPEGLSGEMLERRAGVFVSIKKEGRLRGCIGTIQAVYPSIAQEIIENGVSAATRDPRFSPIEPEELDKLTITVDVLGDTEKIDSPDKLDVRRYGVVVTKGFKRGLLLPNLEGVDTVEEQIAIAKQKAGIGEQEQAELERFEVVRHY</sequence>
<dbReference type="EMBL" id="RHJS01000002">
    <property type="protein sequence ID" value="RRK33627.1"/>
    <property type="molecule type" value="Genomic_DNA"/>
</dbReference>
<dbReference type="AlphaFoldDB" id="A0A426DLK2"/>
<dbReference type="Proteomes" id="UP000274920">
    <property type="component" value="Unassembled WGS sequence"/>
</dbReference>
<dbReference type="InterPro" id="IPR036071">
    <property type="entry name" value="AMMECR1_dom_sf"/>
</dbReference>
<dbReference type="Gene3D" id="3.30.700.20">
    <property type="entry name" value="Hypothetical protein ph0010, domain 1"/>
    <property type="match status" value="1"/>
</dbReference>
<dbReference type="NCBIfam" id="TIGR04336">
    <property type="entry name" value="AmmeMemoSam_B"/>
    <property type="match status" value="1"/>
</dbReference>
<dbReference type="InterPro" id="IPR027623">
    <property type="entry name" value="AmmeMemoSam_A"/>
</dbReference>
<evidence type="ECO:0000259" key="1">
    <source>
        <dbReference type="PROSITE" id="PS51112"/>
    </source>
</evidence>
<comment type="caution">
    <text evidence="2">The sequence shown here is derived from an EMBL/GenBank/DDBJ whole genome shotgun (WGS) entry which is preliminary data.</text>
</comment>
<dbReference type="InterPro" id="IPR023473">
    <property type="entry name" value="AMMECR1"/>
</dbReference>
<evidence type="ECO:0000313" key="2">
    <source>
        <dbReference type="EMBL" id="RRK33627.1"/>
    </source>
</evidence>
<organism evidence="2 3">
    <name type="scientific">Schaedlerella arabinosiphila</name>
    <dbReference type="NCBI Taxonomy" id="2044587"/>
    <lineage>
        <taxon>Bacteria</taxon>
        <taxon>Bacillati</taxon>
        <taxon>Bacillota</taxon>
        <taxon>Clostridia</taxon>
        <taxon>Lachnospirales</taxon>
        <taxon>Lachnospiraceae</taxon>
        <taxon>Schaedlerella</taxon>
    </lineage>
</organism>
<dbReference type="Pfam" id="PF01871">
    <property type="entry name" value="AMMECR1"/>
    <property type="match status" value="1"/>
</dbReference>
<keyword evidence="3" id="KW-1185">Reference proteome</keyword>
<reference evidence="2" key="1">
    <citation type="submission" date="2018-10" db="EMBL/GenBank/DDBJ databases">
        <title>Schaedlerella arabinophila gen. nov. sp. nov., isolated from the mouse intestinal tract and comparative analysis with the genome of the closely related altered Schaedler flora strain ASF502.</title>
        <authorList>
            <person name="Miyake S."/>
            <person name="Soh M."/>
            <person name="Seedorf H."/>
        </authorList>
    </citation>
    <scope>NUCLEOTIDE SEQUENCE [LARGE SCALE GENOMIC DNA]</scope>
    <source>
        <strain evidence="2">DSM 106076</strain>
    </source>
</reference>
<dbReference type="GO" id="GO:0016702">
    <property type="term" value="F:oxidoreductase activity, acting on single donors with incorporation of molecular oxygen, incorporation of two atoms of oxygen"/>
    <property type="evidence" value="ECO:0007669"/>
    <property type="project" value="UniProtKB-ARBA"/>
</dbReference>
<dbReference type="InterPro" id="IPR004183">
    <property type="entry name" value="Xdiol_dOase_suB"/>
</dbReference>
<dbReference type="NCBIfam" id="TIGR04335">
    <property type="entry name" value="AmmeMemoSam_A"/>
    <property type="match status" value="1"/>
</dbReference>
<dbReference type="GO" id="GO:0008198">
    <property type="term" value="F:ferrous iron binding"/>
    <property type="evidence" value="ECO:0007669"/>
    <property type="project" value="InterPro"/>
</dbReference>
<dbReference type="PROSITE" id="PS51112">
    <property type="entry name" value="AMMECR1"/>
    <property type="match status" value="1"/>
</dbReference>
<dbReference type="PANTHER" id="PTHR13016:SF0">
    <property type="entry name" value="AMME SYNDROME CANDIDATE GENE 1 PROTEIN"/>
    <property type="match status" value="1"/>
</dbReference>
<dbReference type="NCBIfam" id="TIGR00296">
    <property type="entry name" value="TIGR00296 family protein"/>
    <property type="match status" value="1"/>
</dbReference>
<dbReference type="InterPro" id="IPR002733">
    <property type="entry name" value="AMMECR1_domain"/>
</dbReference>
<dbReference type="PANTHER" id="PTHR13016">
    <property type="entry name" value="AMMECR1 HOMOLOG"/>
    <property type="match status" value="1"/>
</dbReference>
<evidence type="ECO:0000313" key="3">
    <source>
        <dbReference type="Proteomes" id="UP000274920"/>
    </source>
</evidence>
<dbReference type="RefSeq" id="WP_125128854.1">
    <property type="nucleotide sequence ID" value="NZ_RHJS01000002.1"/>
</dbReference>
<name>A0A426DLK2_9FIRM</name>
<dbReference type="SUPFAM" id="SSF53213">
    <property type="entry name" value="LigB-like"/>
    <property type="match status" value="1"/>
</dbReference>
<gene>
    <name evidence="2" type="primary">amrA</name>
    <name evidence="2" type="ORF">EBB54_21425</name>
</gene>
<proteinExistence type="predicted"/>
<dbReference type="Pfam" id="PF02900">
    <property type="entry name" value="LigB"/>
    <property type="match status" value="1"/>
</dbReference>
<dbReference type="Gene3D" id="3.40.830.10">
    <property type="entry name" value="LigB-like"/>
    <property type="match status" value="1"/>
</dbReference>
<feature type="domain" description="AMMECR1" evidence="1">
    <location>
        <begin position="290"/>
        <end position="460"/>
    </location>
</feature>
<dbReference type="CDD" id="cd07951">
    <property type="entry name" value="ED_3B_N_AMMECR1"/>
    <property type="match status" value="1"/>
</dbReference>
<dbReference type="SUPFAM" id="SSF143447">
    <property type="entry name" value="AMMECR1-like"/>
    <property type="match status" value="1"/>
</dbReference>
<protein>
    <submittedName>
        <fullName evidence="2">AmmeMemoRadiSam system protein A</fullName>
    </submittedName>
</protein>
<accession>A0A426DLK2</accession>